<sequence>MSEEDLVPLSTKINPLDVQVGGDHYKDCAIQPTVYSHYNNLNTCEANIVKYITRHNKKGEGKEDILKVIHYAQLLLELEYPEEDKQQDLFNDLIDRGRHVQIKS</sequence>
<keyword evidence="2" id="KW-1185">Reference proteome</keyword>
<dbReference type="InterPro" id="IPR021739">
    <property type="entry name" value="SaV-like"/>
</dbReference>
<reference evidence="1 2" key="1">
    <citation type="journal article" date="2016" name="Sci. Rep.">
        <title>Metabolic traits of an uncultured archaeal lineage -MSBL1- from brine pools of the Red Sea.</title>
        <authorList>
            <person name="Mwirichia R."/>
            <person name="Alam I."/>
            <person name="Rashid M."/>
            <person name="Vinu M."/>
            <person name="Ba-Alawi W."/>
            <person name="Anthony Kamau A."/>
            <person name="Kamanda Ngugi D."/>
            <person name="Goker M."/>
            <person name="Klenk H.P."/>
            <person name="Bajic V."/>
            <person name="Stingl U."/>
        </authorList>
    </citation>
    <scope>NUCLEOTIDE SEQUENCE [LARGE SCALE GENOMIC DNA]</scope>
    <source>
        <strain evidence="1">SCGC-AAA382A20</strain>
    </source>
</reference>
<dbReference type="EMBL" id="LHYE01000045">
    <property type="protein sequence ID" value="KXB06437.1"/>
    <property type="molecule type" value="Genomic_DNA"/>
</dbReference>
<evidence type="ECO:0000313" key="2">
    <source>
        <dbReference type="Proteomes" id="UP000070263"/>
    </source>
</evidence>
<dbReference type="AlphaFoldDB" id="A0A133VJ41"/>
<accession>A0A133VJ41</accession>
<dbReference type="Pfam" id="PF11753">
    <property type="entry name" value="DUF3310"/>
    <property type="match status" value="1"/>
</dbReference>
<evidence type="ECO:0008006" key="3">
    <source>
        <dbReference type="Google" id="ProtNLM"/>
    </source>
</evidence>
<evidence type="ECO:0000313" key="1">
    <source>
        <dbReference type="EMBL" id="KXB06437.1"/>
    </source>
</evidence>
<dbReference type="Proteomes" id="UP000070263">
    <property type="component" value="Unassembled WGS sequence"/>
</dbReference>
<organism evidence="1 2">
    <name type="scientific">candidate division MSBL1 archaeon SCGC-AAA382A20</name>
    <dbReference type="NCBI Taxonomy" id="1698280"/>
    <lineage>
        <taxon>Archaea</taxon>
        <taxon>Methanobacteriati</taxon>
        <taxon>Methanobacteriota</taxon>
        <taxon>candidate division MSBL1</taxon>
    </lineage>
</organism>
<proteinExistence type="predicted"/>
<comment type="caution">
    <text evidence="1">The sequence shown here is derived from an EMBL/GenBank/DDBJ whole genome shotgun (WGS) entry which is preliminary data.</text>
</comment>
<name>A0A133VJ41_9EURY</name>
<gene>
    <name evidence="1" type="ORF">AKJ51_03680</name>
</gene>
<protein>
    <recommendedName>
        <fullName evidence="3">DUF3310 domain-containing protein</fullName>
    </recommendedName>
</protein>